<evidence type="ECO:0000313" key="3">
    <source>
        <dbReference type="Proteomes" id="UP000288943"/>
    </source>
</evidence>
<protein>
    <submittedName>
        <fullName evidence="2">Uncharacterized protein</fullName>
    </submittedName>
</protein>
<accession>A0A410WX21</accession>
<sequence length="77" mass="8856">MKNDISPINVIVLSDFEKESDCMIAACLDILETCKSRIDNESVLRMVAQEIREITLREILTKEIQMKAAILEQTKSW</sequence>
<evidence type="ECO:0000313" key="4">
    <source>
        <dbReference type="Proteomes" id="UP001527202"/>
    </source>
</evidence>
<organism evidence="2 3">
    <name type="scientific">Paenibacillus chitinolyticus</name>
    <dbReference type="NCBI Taxonomy" id="79263"/>
    <lineage>
        <taxon>Bacteria</taxon>
        <taxon>Bacillati</taxon>
        <taxon>Bacillota</taxon>
        <taxon>Bacilli</taxon>
        <taxon>Bacillales</taxon>
        <taxon>Paenibacillaceae</taxon>
        <taxon>Paenibacillus</taxon>
    </lineage>
</organism>
<evidence type="ECO:0000313" key="1">
    <source>
        <dbReference type="EMBL" id="MCY9598543.1"/>
    </source>
</evidence>
<dbReference type="Proteomes" id="UP000288943">
    <property type="component" value="Chromosome"/>
</dbReference>
<keyword evidence="4" id="KW-1185">Reference proteome</keyword>
<proteinExistence type="predicted"/>
<evidence type="ECO:0000313" key="2">
    <source>
        <dbReference type="EMBL" id="QAV18827.1"/>
    </source>
</evidence>
<dbReference type="Proteomes" id="UP001527202">
    <property type="component" value="Unassembled WGS sequence"/>
</dbReference>
<name>A0A410WX21_9BACL</name>
<dbReference type="OrthoDB" id="9881026at2"/>
<gene>
    <name evidence="1" type="ORF">M5X16_22590</name>
    <name evidence="2" type="ORF">PC41400_14520</name>
</gene>
<dbReference type="EMBL" id="CP026520">
    <property type="protein sequence ID" value="QAV18827.1"/>
    <property type="molecule type" value="Genomic_DNA"/>
</dbReference>
<dbReference type="RefSeq" id="WP_042227696.1">
    <property type="nucleotide sequence ID" value="NZ_CP026520.1"/>
</dbReference>
<dbReference type="EMBL" id="JAMDMJ010000033">
    <property type="protein sequence ID" value="MCY9598543.1"/>
    <property type="molecule type" value="Genomic_DNA"/>
</dbReference>
<reference evidence="2 3" key="1">
    <citation type="submission" date="2018-01" db="EMBL/GenBank/DDBJ databases">
        <title>The whole genome sequencing and assembly of Paenibacillus chitinolyticus KCCM 41400 strain.</title>
        <authorList>
            <person name="Kim J.-Y."/>
            <person name="Park M.-K."/>
            <person name="Lee Y.-J."/>
            <person name="Yi H."/>
            <person name="Bahn Y.-S."/>
            <person name="Kim J.F."/>
            <person name="Lee D.-W."/>
        </authorList>
    </citation>
    <scope>NUCLEOTIDE SEQUENCE [LARGE SCALE GENOMIC DNA]</scope>
    <source>
        <strain evidence="2 3">KCCM 41400</strain>
    </source>
</reference>
<reference evidence="1 4" key="2">
    <citation type="submission" date="2022-05" db="EMBL/GenBank/DDBJ databases">
        <title>Genome Sequencing of Bee-Associated Microbes.</title>
        <authorList>
            <person name="Dunlap C."/>
        </authorList>
    </citation>
    <scope>NUCLEOTIDE SEQUENCE [LARGE SCALE GENOMIC DNA]</scope>
    <source>
        <strain evidence="1 4">NRRL B-23120</strain>
    </source>
</reference>
<dbReference type="GeneID" id="95376027"/>
<dbReference type="AlphaFoldDB" id="A0A410WX21"/>
<dbReference type="KEGG" id="pchi:PC41400_14520"/>